<organism evidence="1 2">
    <name type="scientific">Meloidogyne enterolobii</name>
    <name type="common">Root-knot nematode worm</name>
    <name type="synonym">Meloidogyne mayaguensis</name>
    <dbReference type="NCBI Taxonomy" id="390850"/>
    <lineage>
        <taxon>Eukaryota</taxon>
        <taxon>Metazoa</taxon>
        <taxon>Ecdysozoa</taxon>
        <taxon>Nematoda</taxon>
        <taxon>Chromadorea</taxon>
        <taxon>Rhabditida</taxon>
        <taxon>Tylenchina</taxon>
        <taxon>Tylenchomorpha</taxon>
        <taxon>Tylenchoidea</taxon>
        <taxon>Meloidogynidae</taxon>
        <taxon>Meloidogyninae</taxon>
        <taxon>Meloidogyne</taxon>
    </lineage>
</organism>
<comment type="caution">
    <text evidence="1">The sequence shown here is derived from an EMBL/GenBank/DDBJ whole genome shotgun (WGS) entry which is preliminary data.</text>
</comment>
<dbReference type="InterPro" id="IPR027413">
    <property type="entry name" value="GROEL-like_equatorial_sf"/>
</dbReference>
<dbReference type="AlphaFoldDB" id="A0A6V7XIF2"/>
<dbReference type="EMBL" id="CAJEWN010001634">
    <property type="protein sequence ID" value="CAD2198993.1"/>
    <property type="molecule type" value="Genomic_DNA"/>
</dbReference>
<dbReference type="Proteomes" id="UP000580250">
    <property type="component" value="Unassembled WGS sequence"/>
</dbReference>
<name>A0A6V7XIF2_MELEN</name>
<dbReference type="Gene3D" id="1.10.560.10">
    <property type="entry name" value="GroEL-like equatorial domain"/>
    <property type="match status" value="1"/>
</dbReference>
<dbReference type="OrthoDB" id="1935484at2759"/>
<accession>A0A6V7XIF2</accession>
<sequence>MEGLYLEPALVKENAIISATEAACLILSIDQTIKNVKSSNEMPGLPGQH</sequence>
<gene>
    <name evidence="1" type="ORF">MENT_LOCUS52355</name>
</gene>
<evidence type="ECO:0000313" key="2">
    <source>
        <dbReference type="Proteomes" id="UP000580250"/>
    </source>
</evidence>
<dbReference type="SUPFAM" id="SSF48592">
    <property type="entry name" value="GroEL equatorial domain-like"/>
    <property type="match status" value="1"/>
</dbReference>
<evidence type="ECO:0000313" key="1">
    <source>
        <dbReference type="EMBL" id="CAD2198993.1"/>
    </source>
</evidence>
<reference evidence="1 2" key="1">
    <citation type="submission" date="2020-08" db="EMBL/GenBank/DDBJ databases">
        <authorList>
            <person name="Koutsovoulos G."/>
            <person name="Danchin GJ E."/>
        </authorList>
    </citation>
    <scope>NUCLEOTIDE SEQUENCE [LARGE SCALE GENOMIC DNA]</scope>
</reference>
<protein>
    <submittedName>
        <fullName evidence="1">Uncharacterized protein</fullName>
    </submittedName>
</protein>
<proteinExistence type="predicted"/>